<feature type="signal peptide" evidence="1">
    <location>
        <begin position="1"/>
        <end position="16"/>
    </location>
</feature>
<dbReference type="EnsemblMetazoa" id="Aqu2.1.07460_001">
    <property type="protein sequence ID" value="Aqu2.1.07460_001"/>
    <property type="gene ID" value="Aqu2.1.07460"/>
</dbReference>
<reference evidence="2" key="1">
    <citation type="submission" date="2017-05" db="UniProtKB">
        <authorList>
            <consortium name="EnsemblMetazoa"/>
        </authorList>
    </citation>
    <scope>IDENTIFICATION</scope>
</reference>
<proteinExistence type="predicted"/>
<dbReference type="OrthoDB" id="10012075at2759"/>
<protein>
    <submittedName>
        <fullName evidence="2">Uncharacterized protein</fullName>
    </submittedName>
</protein>
<feature type="chain" id="PRO_5013276511" evidence="1">
    <location>
        <begin position="17"/>
        <end position="193"/>
    </location>
</feature>
<sequence>MKCLVCFILVFSLSVAQDCPLPANADIETALTALLLNAYGSQSYSPNITGSVQYVCQAQGNIINTYTEVSLIATYTPNPGEAEASTRILSMGCSSGTWSGITQDGLDPPPASVVDAPPRTNCYQCREAFGGDTRCRVTNTPPVIEASDTFMITVGETALYTLRITDPGDTISVTIDGEFPHTLDEDGSIWTLN</sequence>
<accession>A0A1X7SZF0</accession>
<dbReference type="InParanoid" id="A0A1X7SZF0"/>
<dbReference type="AlphaFoldDB" id="A0A1X7SZF0"/>
<name>A0A1X7SZF0_AMPQE</name>
<evidence type="ECO:0000256" key="1">
    <source>
        <dbReference type="SAM" id="SignalP"/>
    </source>
</evidence>
<evidence type="ECO:0000313" key="2">
    <source>
        <dbReference type="EnsemblMetazoa" id="Aqu2.1.07460_001"/>
    </source>
</evidence>
<keyword evidence="1" id="KW-0732">Signal</keyword>
<organism evidence="2">
    <name type="scientific">Amphimedon queenslandica</name>
    <name type="common">Sponge</name>
    <dbReference type="NCBI Taxonomy" id="400682"/>
    <lineage>
        <taxon>Eukaryota</taxon>
        <taxon>Metazoa</taxon>
        <taxon>Porifera</taxon>
        <taxon>Demospongiae</taxon>
        <taxon>Heteroscleromorpha</taxon>
        <taxon>Haplosclerida</taxon>
        <taxon>Niphatidae</taxon>
        <taxon>Amphimedon</taxon>
    </lineage>
</organism>